<feature type="signal peptide" evidence="1">
    <location>
        <begin position="1"/>
        <end position="25"/>
    </location>
</feature>
<proteinExistence type="predicted"/>
<accession>A0A2C6KIG5</accession>
<name>A0A2C6KIG5_9APIC</name>
<evidence type="ECO:0000256" key="1">
    <source>
        <dbReference type="SAM" id="SignalP"/>
    </source>
</evidence>
<dbReference type="VEuPathDB" id="ToxoDB:CSUI_002311"/>
<evidence type="ECO:0000313" key="2">
    <source>
        <dbReference type="EMBL" id="PHJ23831.1"/>
    </source>
</evidence>
<dbReference type="AlphaFoldDB" id="A0A2C6KIG5"/>
<keyword evidence="3" id="KW-1185">Reference proteome</keyword>
<feature type="chain" id="PRO_5013356200" description="Secreted protein" evidence="1">
    <location>
        <begin position="26"/>
        <end position="102"/>
    </location>
</feature>
<evidence type="ECO:0000313" key="3">
    <source>
        <dbReference type="Proteomes" id="UP000221165"/>
    </source>
</evidence>
<organism evidence="2 3">
    <name type="scientific">Cystoisospora suis</name>
    <dbReference type="NCBI Taxonomy" id="483139"/>
    <lineage>
        <taxon>Eukaryota</taxon>
        <taxon>Sar</taxon>
        <taxon>Alveolata</taxon>
        <taxon>Apicomplexa</taxon>
        <taxon>Conoidasida</taxon>
        <taxon>Coccidia</taxon>
        <taxon>Eucoccidiorida</taxon>
        <taxon>Eimeriorina</taxon>
        <taxon>Sarcocystidae</taxon>
        <taxon>Cystoisospora</taxon>
    </lineage>
</organism>
<dbReference type="Proteomes" id="UP000221165">
    <property type="component" value="Unassembled WGS sequence"/>
</dbReference>
<gene>
    <name evidence="2" type="ORF">CSUI_002311</name>
</gene>
<protein>
    <recommendedName>
        <fullName evidence="4">Secreted protein</fullName>
    </recommendedName>
</protein>
<comment type="caution">
    <text evidence="2">The sequence shown here is derived from an EMBL/GenBank/DDBJ whole genome shotgun (WGS) entry which is preliminary data.</text>
</comment>
<reference evidence="2 3" key="1">
    <citation type="journal article" date="2017" name="Int. J. Parasitol.">
        <title>The genome of the protozoan parasite Cystoisospora suis and a reverse vaccinology approach to identify vaccine candidates.</title>
        <authorList>
            <person name="Palmieri N."/>
            <person name="Shrestha A."/>
            <person name="Ruttkowski B."/>
            <person name="Beck T."/>
            <person name="Vogl C."/>
            <person name="Tomley F."/>
            <person name="Blake D.P."/>
            <person name="Joachim A."/>
        </authorList>
    </citation>
    <scope>NUCLEOTIDE SEQUENCE [LARGE SCALE GENOMIC DNA]</scope>
    <source>
        <strain evidence="2 3">Wien I</strain>
    </source>
</reference>
<evidence type="ECO:0008006" key="4">
    <source>
        <dbReference type="Google" id="ProtNLM"/>
    </source>
</evidence>
<sequence>MCIWFLRVFQNVFFHLLFLLLLKEGRLPTSHLSFPIRRHLCFLLLGLTTDSTRYPLIEAFSVISEERVEMPASSFIQEVLERRQMKKRRRRRRDCGDKCHSE</sequence>
<dbReference type="GeneID" id="94425724"/>
<keyword evidence="1" id="KW-0732">Signal</keyword>
<dbReference type="EMBL" id="MIGC01000980">
    <property type="protein sequence ID" value="PHJ23831.1"/>
    <property type="molecule type" value="Genomic_DNA"/>
</dbReference>
<dbReference type="RefSeq" id="XP_067925505.1">
    <property type="nucleotide sequence ID" value="XM_068062513.1"/>
</dbReference>